<dbReference type="Gene3D" id="2.130.10.10">
    <property type="entry name" value="YVTN repeat-like/Quinoprotein amine dehydrogenase"/>
    <property type="match status" value="2"/>
</dbReference>
<dbReference type="SMART" id="SM00388">
    <property type="entry name" value="HisKA"/>
    <property type="match status" value="1"/>
</dbReference>
<evidence type="ECO:0000259" key="19">
    <source>
        <dbReference type="PROSITE" id="PS50894"/>
    </source>
</evidence>
<dbReference type="Pfam" id="PF01627">
    <property type="entry name" value="Hpt"/>
    <property type="match status" value="1"/>
</dbReference>
<evidence type="ECO:0000259" key="17">
    <source>
        <dbReference type="PROSITE" id="PS50109"/>
    </source>
</evidence>
<dbReference type="Pfam" id="PF02518">
    <property type="entry name" value="HATPase_c"/>
    <property type="match status" value="1"/>
</dbReference>
<keyword evidence="21" id="KW-1185">Reference proteome</keyword>
<dbReference type="InterPro" id="IPR001789">
    <property type="entry name" value="Sig_transdc_resp-reg_receiver"/>
</dbReference>
<gene>
    <name evidence="20" type="ORF">J2851_002652</name>
</gene>
<evidence type="ECO:0000256" key="9">
    <source>
        <dbReference type="ARBA" id="ARBA00022777"/>
    </source>
</evidence>
<dbReference type="SMART" id="SM00448">
    <property type="entry name" value="REC"/>
    <property type="match status" value="1"/>
</dbReference>
<dbReference type="PRINTS" id="PR00344">
    <property type="entry name" value="BCTRLSENSOR"/>
</dbReference>
<dbReference type="PROSITE" id="PS50894">
    <property type="entry name" value="HPT"/>
    <property type="match status" value="1"/>
</dbReference>
<dbReference type="SUPFAM" id="SSF52172">
    <property type="entry name" value="CheY-like"/>
    <property type="match status" value="1"/>
</dbReference>
<dbReference type="InterPro" id="IPR005467">
    <property type="entry name" value="His_kinase_dom"/>
</dbReference>
<keyword evidence="8" id="KW-0812">Transmembrane</keyword>
<dbReference type="Gene3D" id="3.30.565.10">
    <property type="entry name" value="Histidine kinase-like ATPase, C-terminal domain"/>
    <property type="match status" value="1"/>
</dbReference>
<comment type="catalytic activity">
    <reaction evidence="1">
        <text>ATP + protein L-histidine = ADP + protein N-phospho-L-histidine.</text>
        <dbReference type="EC" id="2.7.13.3"/>
    </reaction>
</comment>
<dbReference type="SMART" id="SM00387">
    <property type="entry name" value="HATPase_c"/>
    <property type="match status" value="1"/>
</dbReference>
<keyword evidence="13" id="KW-0472">Membrane</keyword>
<accession>A0ABS4SJZ0</accession>
<evidence type="ECO:0000256" key="11">
    <source>
        <dbReference type="ARBA" id="ARBA00022989"/>
    </source>
</evidence>
<dbReference type="InterPro" id="IPR036890">
    <property type="entry name" value="HATPase_C_sf"/>
</dbReference>
<dbReference type="InterPro" id="IPR011110">
    <property type="entry name" value="Reg_prop"/>
</dbReference>
<dbReference type="Pfam" id="PF07495">
    <property type="entry name" value="Y_Y_Y"/>
    <property type="match status" value="1"/>
</dbReference>
<dbReference type="Pfam" id="PF00072">
    <property type="entry name" value="Response_reg"/>
    <property type="match status" value="1"/>
</dbReference>
<feature type="modified residue" description="Phosphohistidine" evidence="14">
    <location>
        <position position="1282"/>
    </location>
</feature>
<evidence type="ECO:0000256" key="15">
    <source>
        <dbReference type="PROSITE-ProRule" id="PRU00169"/>
    </source>
</evidence>
<feature type="chain" id="PRO_5047290664" description="histidine kinase" evidence="16">
    <location>
        <begin position="19"/>
        <end position="1354"/>
    </location>
</feature>
<evidence type="ECO:0000256" key="7">
    <source>
        <dbReference type="ARBA" id="ARBA00022679"/>
    </source>
</evidence>
<organism evidence="20 21">
    <name type="scientific">Azospirillum rugosum</name>
    <dbReference type="NCBI Taxonomy" id="416170"/>
    <lineage>
        <taxon>Bacteria</taxon>
        <taxon>Pseudomonadati</taxon>
        <taxon>Pseudomonadota</taxon>
        <taxon>Alphaproteobacteria</taxon>
        <taxon>Rhodospirillales</taxon>
        <taxon>Azospirillaceae</taxon>
        <taxon>Azospirillum</taxon>
    </lineage>
</organism>
<dbReference type="CDD" id="cd00082">
    <property type="entry name" value="HisKA"/>
    <property type="match status" value="1"/>
</dbReference>
<dbReference type="SUPFAM" id="SSF63829">
    <property type="entry name" value="Calcium-dependent phosphotriesterase"/>
    <property type="match status" value="2"/>
</dbReference>
<keyword evidence="9" id="KW-0418">Kinase</keyword>
<keyword evidence="10" id="KW-0547">Nucleotide-binding</keyword>
<dbReference type="InterPro" id="IPR003594">
    <property type="entry name" value="HATPase_dom"/>
</dbReference>
<dbReference type="Pfam" id="PF00512">
    <property type="entry name" value="HisKA"/>
    <property type="match status" value="1"/>
</dbReference>
<keyword evidence="7" id="KW-0808">Transferase</keyword>
<feature type="domain" description="Histidine kinase" evidence="17">
    <location>
        <begin position="863"/>
        <end position="1085"/>
    </location>
</feature>
<feature type="modified residue" description="4-aspartylphosphate" evidence="15">
    <location>
        <position position="1155"/>
    </location>
</feature>
<dbReference type="PROSITE" id="PS50110">
    <property type="entry name" value="RESPONSE_REGULATORY"/>
    <property type="match status" value="1"/>
</dbReference>
<dbReference type="SUPFAM" id="SSF55874">
    <property type="entry name" value="ATPase domain of HSP90 chaperone/DNA topoisomerase II/histidine kinase"/>
    <property type="match status" value="1"/>
</dbReference>
<evidence type="ECO:0000256" key="4">
    <source>
        <dbReference type="ARBA" id="ARBA00022475"/>
    </source>
</evidence>
<evidence type="ECO:0000259" key="18">
    <source>
        <dbReference type="PROSITE" id="PS50110"/>
    </source>
</evidence>
<protein>
    <recommendedName>
        <fullName evidence="3">histidine kinase</fullName>
        <ecNumber evidence="3">2.7.13.3</ecNumber>
    </recommendedName>
</protein>
<dbReference type="SUPFAM" id="SSF50998">
    <property type="entry name" value="Quinoprotein alcohol dehydrogenase-like"/>
    <property type="match status" value="1"/>
</dbReference>
<dbReference type="Gene3D" id="1.20.120.160">
    <property type="entry name" value="HPT domain"/>
    <property type="match status" value="1"/>
</dbReference>
<reference evidence="20 21" key="1">
    <citation type="submission" date="2021-03" db="EMBL/GenBank/DDBJ databases">
        <title>Genomic Encyclopedia of Type Strains, Phase III (KMG-III): the genomes of soil and plant-associated and newly described type strains.</title>
        <authorList>
            <person name="Whitman W."/>
        </authorList>
    </citation>
    <scope>NUCLEOTIDE SEQUENCE [LARGE SCALE GENOMIC DNA]</scope>
    <source>
        <strain evidence="20 21">IMMIB AFH-6</strain>
    </source>
</reference>
<dbReference type="Gene3D" id="3.40.50.2300">
    <property type="match status" value="1"/>
</dbReference>
<evidence type="ECO:0000256" key="8">
    <source>
        <dbReference type="ARBA" id="ARBA00022692"/>
    </source>
</evidence>
<dbReference type="PANTHER" id="PTHR43047">
    <property type="entry name" value="TWO-COMPONENT HISTIDINE PROTEIN KINASE"/>
    <property type="match status" value="1"/>
</dbReference>
<dbReference type="Pfam" id="PF07494">
    <property type="entry name" value="Reg_prop"/>
    <property type="match status" value="4"/>
</dbReference>
<dbReference type="EC" id="2.7.13.3" evidence="3"/>
<feature type="signal peptide" evidence="16">
    <location>
        <begin position="1"/>
        <end position="18"/>
    </location>
</feature>
<dbReference type="RefSeq" id="WP_209766727.1">
    <property type="nucleotide sequence ID" value="NZ_JAGINP010000008.1"/>
</dbReference>
<evidence type="ECO:0000256" key="16">
    <source>
        <dbReference type="SAM" id="SignalP"/>
    </source>
</evidence>
<sequence>MRSALGASVLVLAAAAHADSLDRGSDPWASLSSSLFSHIGPGEGLPYSVGSALAQDGEGYVWIGTPGGLARWDGYRMRVFRHRTEDPDSLPENIVTHLFTDAQGRLWLGTASGLVARYDSRQDRFVTFRDQGSGLGRLSGLADDGEEGAWAVGNSGLAHLDGRSGRWRRDRPEDVGLPPGEIRSVLRDRSGTLWLGTAAGLRRRAAGEERFRAVDGPAGSVVATALFEDSSGTIRFGTAAGRFGSIVGTEARLVEAMAPSGQRVSAIVEPEPGTLWIAEFGGGIRELDVATGAVRSFRNDPASPTSIADDSILGLLVDRSGLVWASGLGGVDRHDPHDRGILTVLPGKPSGLPGKYVRSMTVRADGKVWLAFRDKGIALLDPAAGRIEQVIAPSEEPGNGLPGTMIQAIATPEGGPENAEVWAGTTGGLYRVQAAIGPSSGGTASVFRPLGMANILSLMADGPTLWAGGSMGLARIDPQRGTVELFKHQADRPDSLSDNSVQSLLRDGAGRLWVGTQRGLNLFDPARGAFRRFLHDQDDLTSLPNDIVHTLLEDGQGRLWVGTAGGIGILDPSEEPFDSGRARFRTLNAANGLPHDTVTVLQEGDDGRIWAAGGDRLATIDPQTLTIRNFGPMDGAGIRTHWVGSGARLPDGTLLFGGFGGMTVVKPGRRPQWEFQPPLVATDIRVGGRTVPPSSPIVVTPDDRSVRVEFAALDFSAPERNRYAYRLEPFDDRWTETDAGNRTATYTNLSPGRYTLSIRGTNRDGVWSGHTLSIPLQVLPAWYQTLWFRTAAAIAGLSILVGAVQGWTALLRRRQRELERQVAQRTAEVETERARALAGEAGARRAMEEAEAANRAKSRFLAVVSHEIRTPLNGVLGMLQLLDPKAMDGEQRRYLEIAKTSGNLLASLVESVLEYGRSEAEEDGVELGVVDPRHLVTSAADLFAVQAAGNGVRVDVSIGARVPPAIRCARVRLTRVLHNLLGNAVKFTAQGRITISLDFAPQAGNTRGDLRLSVADTGIGIAPDLREAIFQDFVQADDSITRRFGGTGLGLAVCRRIATTLGGTLTVESTVGVGSTFRLTVPVEAVAEEPVHADETPAGKEAAPLDILLVDDDPVNRLVGQALIGKLGHRVTAVDGGAAAAEAASVKRFDVVLMDMHMPEMDGIEAIRRLRALRDGHPDTLRVVVMTADMTAETRERCRRAGVERVVSKPLHLDAVRNALSDDGAVEAWLDLAFLRVQMDSLGFAGLIRLGRLFARTSRRTLAALEAAAAAGDAEAVRAEAHRLRGAAGVLGLTRLCAAAGAIEARTGGGAELDWDRIASLRALRAGSFKALFRAARIQQVEGVAYPITSPPST</sequence>
<evidence type="ECO:0000256" key="1">
    <source>
        <dbReference type="ARBA" id="ARBA00000085"/>
    </source>
</evidence>
<dbReference type="PROSITE" id="PS50109">
    <property type="entry name" value="HIS_KIN"/>
    <property type="match status" value="1"/>
</dbReference>
<dbReference type="InterPro" id="IPR036097">
    <property type="entry name" value="HisK_dim/P_sf"/>
</dbReference>
<keyword evidence="6 15" id="KW-0597">Phosphoprotein</keyword>
<dbReference type="EMBL" id="JAGINP010000008">
    <property type="protein sequence ID" value="MBP2292871.1"/>
    <property type="molecule type" value="Genomic_DNA"/>
</dbReference>
<dbReference type="CDD" id="cd16922">
    <property type="entry name" value="HATPase_EvgS-ArcB-TorS-like"/>
    <property type="match status" value="1"/>
</dbReference>
<dbReference type="SUPFAM" id="SSF47226">
    <property type="entry name" value="Histidine-containing phosphotransfer domain, HPT domain"/>
    <property type="match status" value="1"/>
</dbReference>
<evidence type="ECO:0000256" key="10">
    <source>
        <dbReference type="ARBA" id="ARBA00022840"/>
    </source>
</evidence>
<dbReference type="CDD" id="cd00146">
    <property type="entry name" value="PKD"/>
    <property type="match status" value="1"/>
</dbReference>
<dbReference type="InterPro" id="IPR011006">
    <property type="entry name" value="CheY-like_superfamily"/>
</dbReference>
<feature type="domain" description="Response regulatory" evidence="18">
    <location>
        <begin position="1106"/>
        <end position="1224"/>
    </location>
</feature>
<dbReference type="InterPro" id="IPR003661">
    <property type="entry name" value="HisK_dim/P_dom"/>
</dbReference>
<comment type="subcellular location">
    <subcellularLocation>
        <location evidence="2">Cell inner membrane</location>
        <topology evidence="2">Multi-pass membrane protein</topology>
    </subcellularLocation>
</comment>
<dbReference type="Gene3D" id="1.10.287.130">
    <property type="match status" value="1"/>
</dbReference>
<feature type="domain" description="HPt" evidence="19">
    <location>
        <begin position="1243"/>
        <end position="1336"/>
    </location>
</feature>
<name>A0ABS4SJZ0_9PROT</name>
<evidence type="ECO:0000256" key="6">
    <source>
        <dbReference type="ARBA" id="ARBA00022553"/>
    </source>
</evidence>
<dbReference type="InterPro" id="IPR013783">
    <property type="entry name" value="Ig-like_fold"/>
</dbReference>
<evidence type="ECO:0000256" key="3">
    <source>
        <dbReference type="ARBA" id="ARBA00012438"/>
    </source>
</evidence>
<evidence type="ECO:0000313" key="20">
    <source>
        <dbReference type="EMBL" id="MBP2292871.1"/>
    </source>
</evidence>
<dbReference type="InterPro" id="IPR004358">
    <property type="entry name" value="Sig_transdc_His_kin-like_C"/>
</dbReference>
<dbReference type="PANTHER" id="PTHR43047:SF64">
    <property type="entry name" value="HISTIDINE KINASE CONTAINING CHEY-HOMOLOGOUS RECEIVER DOMAIN AND PAS DOMAIN-RELATED"/>
    <property type="match status" value="1"/>
</dbReference>
<evidence type="ECO:0000256" key="13">
    <source>
        <dbReference type="ARBA" id="ARBA00023136"/>
    </source>
</evidence>
<dbReference type="CDD" id="cd17546">
    <property type="entry name" value="REC_hyHK_CKI1_RcsC-like"/>
    <property type="match status" value="1"/>
</dbReference>
<keyword evidence="10" id="KW-0067">ATP-binding</keyword>
<evidence type="ECO:0000256" key="12">
    <source>
        <dbReference type="ARBA" id="ARBA00023012"/>
    </source>
</evidence>
<keyword evidence="11" id="KW-1133">Transmembrane helix</keyword>
<dbReference type="InterPro" id="IPR036641">
    <property type="entry name" value="HPT_dom_sf"/>
</dbReference>
<dbReference type="InterPro" id="IPR008207">
    <property type="entry name" value="Sig_transdc_His_kin_Hpt_dom"/>
</dbReference>
<evidence type="ECO:0000256" key="5">
    <source>
        <dbReference type="ARBA" id="ARBA00022519"/>
    </source>
</evidence>
<evidence type="ECO:0000256" key="2">
    <source>
        <dbReference type="ARBA" id="ARBA00004429"/>
    </source>
</evidence>
<keyword evidence="12" id="KW-0902">Two-component regulatory system</keyword>
<dbReference type="InterPro" id="IPR011123">
    <property type="entry name" value="Y_Y_Y"/>
</dbReference>
<dbReference type="InterPro" id="IPR011047">
    <property type="entry name" value="Quinoprotein_ADH-like_sf"/>
</dbReference>
<dbReference type="Gene3D" id="2.60.40.10">
    <property type="entry name" value="Immunoglobulins"/>
    <property type="match status" value="1"/>
</dbReference>
<evidence type="ECO:0000313" key="21">
    <source>
        <dbReference type="Proteomes" id="UP000781958"/>
    </source>
</evidence>
<keyword evidence="4" id="KW-1003">Cell membrane</keyword>
<proteinExistence type="predicted"/>
<evidence type="ECO:0000256" key="14">
    <source>
        <dbReference type="PROSITE-ProRule" id="PRU00110"/>
    </source>
</evidence>
<keyword evidence="16" id="KW-0732">Signal</keyword>
<dbReference type="SUPFAM" id="SSF47384">
    <property type="entry name" value="Homodimeric domain of signal transducing histidine kinase"/>
    <property type="match status" value="1"/>
</dbReference>
<dbReference type="Proteomes" id="UP000781958">
    <property type="component" value="Unassembled WGS sequence"/>
</dbReference>
<comment type="caution">
    <text evidence="20">The sequence shown here is derived from an EMBL/GenBank/DDBJ whole genome shotgun (WGS) entry which is preliminary data.</text>
</comment>
<keyword evidence="5" id="KW-0997">Cell inner membrane</keyword>
<dbReference type="InterPro" id="IPR015943">
    <property type="entry name" value="WD40/YVTN_repeat-like_dom_sf"/>
</dbReference>